<reference evidence="1" key="1">
    <citation type="submission" date="2022-03" db="EMBL/GenBank/DDBJ databases">
        <title>Description of Abyssus ytuae gen. nov., sp. nov., a novel member of the family Flavobacteriaceae isolated from the sediment of Mariana Trench.</title>
        <authorList>
            <person name="Zhang J."/>
            <person name="Xu X."/>
        </authorList>
    </citation>
    <scope>NUCLEOTIDE SEQUENCE</scope>
    <source>
        <strain evidence="1">MT3330</strain>
    </source>
</reference>
<proteinExistence type="predicted"/>
<dbReference type="Proteomes" id="UP000831290">
    <property type="component" value="Chromosome"/>
</dbReference>
<dbReference type="EMBL" id="CP094358">
    <property type="protein sequence ID" value="UOB18438.1"/>
    <property type="molecule type" value="Genomic_DNA"/>
</dbReference>
<keyword evidence="2" id="KW-1185">Reference proteome</keyword>
<dbReference type="KEGG" id="fbm:MQE35_03900"/>
<name>A0A9E6ZT88_9FLAO</name>
<gene>
    <name evidence="1" type="ORF">MQE35_03900</name>
</gene>
<organism evidence="1 2">
    <name type="scientific">Abyssalbus ytuae</name>
    <dbReference type="NCBI Taxonomy" id="2926907"/>
    <lineage>
        <taxon>Bacteria</taxon>
        <taxon>Pseudomonadati</taxon>
        <taxon>Bacteroidota</taxon>
        <taxon>Flavobacteriia</taxon>
        <taxon>Flavobacteriales</taxon>
        <taxon>Flavobacteriaceae</taxon>
        <taxon>Abyssalbus</taxon>
    </lineage>
</organism>
<dbReference type="AlphaFoldDB" id="A0A9E6ZT88"/>
<dbReference type="RefSeq" id="WP_255844662.1">
    <property type="nucleotide sequence ID" value="NZ_CP094358.1"/>
</dbReference>
<protein>
    <submittedName>
        <fullName evidence="1">Uncharacterized protein</fullName>
    </submittedName>
</protein>
<evidence type="ECO:0000313" key="1">
    <source>
        <dbReference type="EMBL" id="UOB18438.1"/>
    </source>
</evidence>
<sequence>MNFRENFREREKKFKEFAQEEKNEITNSMGSENENGQNVIDNRLQKLGLAIQIQEEYVKKCYDELDFLRKGYEILDNDRNEFMEKAFSFSDSLNSQGKLTPKLIDEISDSINDYLDKNEGRLSVVEKEIEAKEILLEREIELFVFLEKKFKKKQLDDESISFPDGKNIVIIQGKKIDLSNFEKVQNSRVLDDKYKSVKSVKDIILRNNQRNANDRLGKGNRRSFRRGM</sequence>
<evidence type="ECO:0000313" key="2">
    <source>
        <dbReference type="Proteomes" id="UP000831290"/>
    </source>
</evidence>
<accession>A0A9E6ZT88</accession>